<dbReference type="Proteomes" id="UP000460317">
    <property type="component" value="Unassembled WGS sequence"/>
</dbReference>
<comment type="caution">
    <text evidence="1">The sequence shown here is derived from an EMBL/GenBank/DDBJ whole genome shotgun (WGS) entry which is preliminary data.</text>
</comment>
<evidence type="ECO:0000313" key="1">
    <source>
        <dbReference type="EMBL" id="KAB4454328.1"/>
    </source>
</evidence>
<dbReference type="RefSeq" id="WP_070750812.1">
    <property type="nucleotide sequence ID" value="NZ_CAXTJI010000011.1"/>
</dbReference>
<proteinExistence type="predicted"/>
<sequence>MRKYWLILYPDTFLWVKHNRGYIYNAKNYAKIYFENKGELAELTEVLLDINRLYRVDLSEELLQKQQIKEWVDDIIKTESGQLVRDNGVNKRPVSIKPVLKLQDGVNYYEWEHKRGIDGNVINNLHKMIFHINGSDYGNISYTKQTAYYPVQTDVPLNRKDITTFAMNARSSAFLLELAFVGDIASYPAFKKLLSDILDIGYGKLSVYCLTNDFLRYIQDNKDWKNDSISYTVLVSDYSAIDEHISIIKQLPISFIFLVRSEEDYEHATSCIERNELANIEIAPIYTEDNLSFFEDNLYMDEEDISEIELSKREVFVRQKLNIFSFGNLIILPDDKIYANLNAPSIGNIKETPHSIVYRELTEGKSWLKIRNEQPCCDCIYQWLCPSPSNYEAVIGKPNLCFIENIP</sequence>
<reference evidence="1 2" key="1">
    <citation type="journal article" date="2019" name="Nat. Med.">
        <title>A library of human gut bacterial isolates paired with longitudinal multiomics data enables mechanistic microbiome research.</title>
        <authorList>
            <person name="Poyet M."/>
            <person name="Groussin M."/>
            <person name="Gibbons S.M."/>
            <person name="Avila-Pacheco J."/>
            <person name="Jiang X."/>
            <person name="Kearney S.M."/>
            <person name="Perrotta A.R."/>
            <person name="Berdy B."/>
            <person name="Zhao S."/>
            <person name="Lieberman T.D."/>
            <person name="Swanson P.K."/>
            <person name="Smith M."/>
            <person name="Roesemann S."/>
            <person name="Alexander J.E."/>
            <person name="Rich S.A."/>
            <person name="Livny J."/>
            <person name="Vlamakis H."/>
            <person name="Clish C."/>
            <person name="Bullock K."/>
            <person name="Deik A."/>
            <person name="Scott J."/>
            <person name="Pierce K.A."/>
            <person name="Xavier R.J."/>
            <person name="Alm E.J."/>
        </authorList>
    </citation>
    <scope>NUCLEOTIDE SEQUENCE [LARGE SCALE GENOMIC DNA]</scope>
    <source>
        <strain evidence="1 2">BIOML-A165</strain>
    </source>
</reference>
<accession>A0A7J5JTH6</accession>
<organism evidence="1 2">
    <name type="scientific">Bacteroides thetaiotaomicron</name>
    <dbReference type="NCBI Taxonomy" id="818"/>
    <lineage>
        <taxon>Bacteria</taxon>
        <taxon>Pseudomonadati</taxon>
        <taxon>Bacteroidota</taxon>
        <taxon>Bacteroidia</taxon>
        <taxon>Bacteroidales</taxon>
        <taxon>Bacteroidaceae</taxon>
        <taxon>Bacteroides</taxon>
    </lineage>
</organism>
<name>A0A7J5JTH6_BACT4</name>
<dbReference type="InterPro" id="IPR026418">
    <property type="entry name" value="Pseudo_rSAM"/>
</dbReference>
<gene>
    <name evidence="1" type="ORF">GAN93_05635</name>
</gene>
<evidence type="ECO:0000313" key="2">
    <source>
        <dbReference type="Proteomes" id="UP000460317"/>
    </source>
</evidence>
<dbReference type="EMBL" id="WCSB01000003">
    <property type="protein sequence ID" value="KAB4454328.1"/>
    <property type="molecule type" value="Genomic_DNA"/>
</dbReference>
<protein>
    <submittedName>
        <fullName evidence="1">TIGR04150 pseudo-rSAM protein</fullName>
    </submittedName>
</protein>
<dbReference type="AlphaFoldDB" id="A0A7J5JTH6"/>
<dbReference type="NCBIfam" id="TIGR04150">
    <property type="entry name" value="pseudo_rSAM_GG"/>
    <property type="match status" value="1"/>
</dbReference>